<keyword evidence="1" id="KW-0812">Transmembrane</keyword>
<dbReference type="RefSeq" id="WP_193151226.1">
    <property type="nucleotide sequence ID" value="NZ_CP041235.1"/>
</dbReference>
<evidence type="ECO:0000313" key="3">
    <source>
        <dbReference type="Proteomes" id="UP000593719"/>
    </source>
</evidence>
<accession>A0A7M1B040</accession>
<evidence type="ECO:0000256" key="1">
    <source>
        <dbReference type="SAM" id="Phobius"/>
    </source>
</evidence>
<sequence length="204" mass="23888">MLRDKFEEIENLDSRKKTGIYIAIPLILFALFYFLFLSSALDEFDANQKKTEALQKELKKPTLRLLSEKTVRLKKEIVKNKTAIERDREQLNYFQHKLDSKSFLFISKKSISLFLDKLLDNSLHKGVLIQAITLHNENKPYIGNLKLKKVIDVNASGRFLNELSFLRSVEKSTMLIKVENLHIFLQETNQPLFSFEVKFYGVEK</sequence>
<proteinExistence type="predicted"/>
<keyword evidence="3" id="KW-1185">Reference proteome</keyword>
<organism evidence="2 3">
    <name type="scientific">Sulfurimonas sediminis</name>
    <dbReference type="NCBI Taxonomy" id="2590020"/>
    <lineage>
        <taxon>Bacteria</taxon>
        <taxon>Pseudomonadati</taxon>
        <taxon>Campylobacterota</taxon>
        <taxon>Epsilonproteobacteria</taxon>
        <taxon>Campylobacterales</taxon>
        <taxon>Sulfurimonadaceae</taxon>
        <taxon>Sulfurimonas</taxon>
    </lineage>
</organism>
<evidence type="ECO:0000313" key="2">
    <source>
        <dbReference type="EMBL" id="QOP42906.1"/>
    </source>
</evidence>
<reference evidence="2 3" key="1">
    <citation type="submission" date="2019-06" db="EMBL/GenBank/DDBJ databases">
        <title>Sulfurimonas gotlandica sp. nov., a chemoautotrophic and psychrotolerant epsilonproteobacterium isolated from a pelagic redoxcline, and an emended description of the genus Sulfurimonas.</title>
        <authorList>
            <person name="Wang S."/>
            <person name="Jiang L."/>
            <person name="Shao Z."/>
        </authorList>
    </citation>
    <scope>NUCLEOTIDE SEQUENCE [LARGE SCALE GENOMIC DNA]</scope>
    <source>
        <strain evidence="2 3">S2-6</strain>
    </source>
</reference>
<gene>
    <name evidence="2" type="ORF">FJR45_02650</name>
</gene>
<keyword evidence="1" id="KW-0472">Membrane</keyword>
<feature type="transmembrane region" description="Helical" evidence="1">
    <location>
        <begin position="20"/>
        <end position="41"/>
    </location>
</feature>
<dbReference type="KEGG" id="ssei:FJR45_02650"/>
<dbReference type="Proteomes" id="UP000593719">
    <property type="component" value="Chromosome"/>
</dbReference>
<keyword evidence="1" id="KW-1133">Transmembrane helix</keyword>
<dbReference type="AlphaFoldDB" id="A0A7M1B040"/>
<protein>
    <submittedName>
        <fullName evidence="2">Uncharacterized protein</fullName>
    </submittedName>
</protein>
<dbReference type="EMBL" id="CP041235">
    <property type="protein sequence ID" value="QOP42906.1"/>
    <property type="molecule type" value="Genomic_DNA"/>
</dbReference>
<name>A0A7M1B040_9BACT</name>